<dbReference type="PANTHER" id="PTHR12677:SF59">
    <property type="entry name" value="GOLGI APPARATUS MEMBRANE PROTEIN TVP38-RELATED"/>
    <property type="match status" value="1"/>
</dbReference>
<evidence type="ECO:0000256" key="6">
    <source>
        <dbReference type="RuleBase" id="RU366058"/>
    </source>
</evidence>
<organism evidence="8 9">
    <name type="scientific">Pyxidicoccus fallax</name>
    <dbReference type="NCBI Taxonomy" id="394095"/>
    <lineage>
        <taxon>Bacteria</taxon>
        <taxon>Pseudomonadati</taxon>
        <taxon>Myxococcota</taxon>
        <taxon>Myxococcia</taxon>
        <taxon>Myxococcales</taxon>
        <taxon>Cystobacterineae</taxon>
        <taxon>Myxococcaceae</taxon>
        <taxon>Pyxidicoccus</taxon>
    </lineage>
</organism>
<name>A0A848LEX8_9BACT</name>
<evidence type="ECO:0000259" key="7">
    <source>
        <dbReference type="Pfam" id="PF09335"/>
    </source>
</evidence>
<keyword evidence="3 6" id="KW-0812">Transmembrane</keyword>
<dbReference type="AlphaFoldDB" id="A0A848LEX8"/>
<evidence type="ECO:0000256" key="3">
    <source>
        <dbReference type="ARBA" id="ARBA00022692"/>
    </source>
</evidence>
<comment type="caution">
    <text evidence="8">The sequence shown here is derived from an EMBL/GenBank/DDBJ whole genome shotgun (WGS) entry which is preliminary data.</text>
</comment>
<feature type="transmembrane region" description="Helical" evidence="6">
    <location>
        <begin position="43"/>
        <end position="71"/>
    </location>
</feature>
<dbReference type="InterPro" id="IPR015414">
    <property type="entry name" value="TMEM64"/>
</dbReference>
<dbReference type="RefSeq" id="WP_169346609.1">
    <property type="nucleotide sequence ID" value="NZ_JABBJJ010000095.1"/>
</dbReference>
<evidence type="ECO:0000256" key="1">
    <source>
        <dbReference type="ARBA" id="ARBA00004651"/>
    </source>
</evidence>
<dbReference type="EMBL" id="JABBJJ010000095">
    <property type="protein sequence ID" value="NMO17327.1"/>
    <property type="molecule type" value="Genomic_DNA"/>
</dbReference>
<evidence type="ECO:0000256" key="4">
    <source>
        <dbReference type="ARBA" id="ARBA00022989"/>
    </source>
</evidence>
<gene>
    <name evidence="8" type="ORF">HG543_21050</name>
</gene>
<sequence length="224" mass="22833">MKRHLPTVLMVLGLVATLLMLRPLATGALPALETVRASGPQGAVLFSLVYSVATLLLLPTTPFTVVAGVLYGPWGGAALLMLLSLGVDLVAFYLARLGRGPFARLKERFPGLARLDEALGKGGFLAVCLLRLSPLAPYGALNYALGLTRVSPAAFLAGTAVGSLPATMLFLLLGHGAAGVVAGGGGSLGLWATVVLTVLSAVGLAAWARKRLASAPALEGTVRA</sequence>
<dbReference type="InterPro" id="IPR032816">
    <property type="entry name" value="VTT_dom"/>
</dbReference>
<reference evidence="8 9" key="1">
    <citation type="submission" date="2020-04" db="EMBL/GenBank/DDBJ databases">
        <title>Draft genome of Pyxidicoccus fallax type strain.</title>
        <authorList>
            <person name="Whitworth D.E."/>
        </authorList>
    </citation>
    <scope>NUCLEOTIDE SEQUENCE [LARGE SCALE GENOMIC DNA]</scope>
    <source>
        <strain evidence="8 9">DSM 14698</strain>
    </source>
</reference>
<evidence type="ECO:0000313" key="9">
    <source>
        <dbReference type="Proteomes" id="UP000518300"/>
    </source>
</evidence>
<keyword evidence="5 6" id="KW-0472">Membrane</keyword>
<evidence type="ECO:0000256" key="5">
    <source>
        <dbReference type="ARBA" id="ARBA00023136"/>
    </source>
</evidence>
<feature type="transmembrane region" description="Helical" evidence="6">
    <location>
        <begin position="78"/>
        <end position="98"/>
    </location>
</feature>
<keyword evidence="9" id="KW-1185">Reference proteome</keyword>
<feature type="domain" description="VTT" evidence="7">
    <location>
        <begin position="58"/>
        <end position="175"/>
    </location>
</feature>
<feature type="transmembrane region" description="Helical" evidence="6">
    <location>
        <begin position="153"/>
        <end position="176"/>
    </location>
</feature>
<evidence type="ECO:0000313" key="8">
    <source>
        <dbReference type="EMBL" id="NMO17327.1"/>
    </source>
</evidence>
<protein>
    <recommendedName>
        <fullName evidence="6">TVP38/TMEM64 family membrane protein</fullName>
    </recommendedName>
</protein>
<accession>A0A848LEX8</accession>
<feature type="transmembrane region" description="Helical" evidence="6">
    <location>
        <begin position="188"/>
        <end position="208"/>
    </location>
</feature>
<evidence type="ECO:0000256" key="2">
    <source>
        <dbReference type="ARBA" id="ARBA00022475"/>
    </source>
</evidence>
<keyword evidence="4 6" id="KW-1133">Transmembrane helix</keyword>
<dbReference type="Proteomes" id="UP000518300">
    <property type="component" value="Unassembled WGS sequence"/>
</dbReference>
<feature type="transmembrane region" description="Helical" evidence="6">
    <location>
        <begin position="118"/>
        <end position="141"/>
    </location>
</feature>
<keyword evidence="2 6" id="KW-1003">Cell membrane</keyword>
<dbReference type="PANTHER" id="PTHR12677">
    <property type="entry name" value="GOLGI APPARATUS MEMBRANE PROTEIN TVP38-RELATED"/>
    <property type="match status" value="1"/>
</dbReference>
<dbReference type="Pfam" id="PF09335">
    <property type="entry name" value="VTT_dom"/>
    <property type="match status" value="1"/>
</dbReference>
<proteinExistence type="inferred from homology"/>
<comment type="subcellular location">
    <subcellularLocation>
        <location evidence="1 6">Cell membrane</location>
        <topology evidence="1 6">Multi-pass membrane protein</topology>
    </subcellularLocation>
</comment>
<comment type="similarity">
    <text evidence="6">Belongs to the TVP38/TMEM64 family.</text>
</comment>
<dbReference type="GO" id="GO:0005886">
    <property type="term" value="C:plasma membrane"/>
    <property type="evidence" value="ECO:0007669"/>
    <property type="project" value="UniProtKB-SubCell"/>
</dbReference>